<reference evidence="1 2" key="1">
    <citation type="journal article" date="2016" name="Mol. Biol. Evol.">
        <title>Comparative Genomics of Early-Diverging Mushroom-Forming Fungi Provides Insights into the Origins of Lignocellulose Decay Capabilities.</title>
        <authorList>
            <person name="Nagy L.G."/>
            <person name="Riley R."/>
            <person name="Tritt A."/>
            <person name="Adam C."/>
            <person name="Daum C."/>
            <person name="Floudas D."/>
            <person name="Sun H."/>
            <person name="Yadav J.S."/>
            <person name="Pangilinan J."/>
            <person name="Larsson K.H."/>
            <person name="Matsuura K."/>
            <person name="Barry K."/>
            <person name="Labutti K."/>
            <person name="Kuo R."/>
            <person name="Ohm R.A."/>
            <person name="Bhattacharya S.S."/>
            <person name="Shirouzu T."/>
            <person name="Yoshinaga Y."/>
            <person name="Martin F.M."/>
            <person name="Grigoriev I.V."/>
            <person name="Hibbett D.S."/>
        </authorList>
    </citation>
    <scope>NUCLEOTIDE SEQUENCE [LARGE SCALE GENOMIC DNA]</scope>
    <source>
        <strain evidence="1 2">HHB10207 ss-3</strain>
    </source>
</reference>
<dbReference type="EMBL" id="KV428351">
    <property type="protein sequence ID" value="KZT32325.1"/>
    <property type="molecule type" value="Genomic_DNA"/>
</dbReference>
<sequence length="176" mass="19996">MVHTRWPTSDRVSGIHHSLPVPSAPFTADRNRKRRPLDFGRPLILFCHAFPSRIFHFGETGNYDLLFSPSQHFLRSNVGQRSHGMFHAVASSPKNVNAFHRKRVCHAVTVRDSSPSSFCERIVAVLSHRVRSCAILTYASLSFLVLFPSGKQIFTCHDIFDCQRLIINSACPRPRQ</sequence>
<keyword evidence="2" id="KW-1185">Reference proteome</keyword>
<evidence type="ECO:0000313" key="1">
    <source>
        <dbReference type="EMBL" id="KZT32325.1"/>
    </source>
</evidence>
<evidence type="ECO:0000313" key="2">
    <source>
        <dbReference type="Proteomes" id="UP000076798"/>
    </source>
</evidence>
<protein>
    <submittedName>
        <fullName evidence="1">Uncharacterized protein</fullName>
    </submittedName>
</protein>
<gene>
    <name evidence="1" type="ORF">SISSUDRAFT_553774</name>
</gene>
<accession>A0A165XLS6</accession>
<dbReference type="AlphaFoldDB" id="A0A165XLS6"/>
<organism evidence="1 2">
    <name type="scientific">Sistotremastrum suecicum HHB10207 ss-3</name>
    <dbReference type="NCBI Taxonomy" id="1314776"/>
    <lineage>
        <taxon>Eukaryota</taxon>
        <taxon>Fungi</taxon>
        <taxon>Dikarya</taxon>
        <taxon>Basidiomycota</taxon>
        <taxon>Agaricomycotina</taxon>
        <taxon>Agaricomycetes</taxon>
        <taxon>Sistotremastrales</taxon>
        <taxon>Sistotremastraceae</taxon>
        <taxon>Sistotremastrum</taxon>
    </lineage>
</organism>
<proteinExistence type="predicted"/>
<dbReference type="Proteomes" id="UP000076798">
    <property type="component" value="Unassembled WGS sequence"/>
</dbReference>
<name>A0A165XLS6_9AGAM</name>